<gene>
    <name evidence="1" type="ORF">SAMN06296052_12024</name>
</gene>
<dbReference type="AlphaFoldDB" id="A0A239J3C8"/>
<evidence type="ECO:0000313" key="2">
    <source>
        <dbReference type="Proteomes" id="UP000198432"/>
    </source>
</evidence>
<dbReference type="OrthoDB" id="982578at2"/>
<reference evidence="2" key="1">
    <citation type="submission" date="2017-06" db="EMBL/GenBank/DDBJ databases">
        <authorList>
            <person name="Varghese N."/>
            <person name="Submissions S."/>
        </authorList>
    </citation>
    <scope>NUCLEOTIDE SEQUENCE [LARGE SCALE GENOMIC DNA]</scope>
    <source>
        <strain evidence="2">NKM1</strain>
    </source>
</reference>
<accession>A0A239J3C8</accession>
<name>A0A239J3C8_9BACT</name>
<dbReference type="Proteomes" id="UP000198432">
    <property type="component" value="Unassembled WGS sequence"/>
</dbReference>
<protein>
    <recommendedName>
        <fullName evidence="3">CD-NTase associated protein 4-like DNA endonuclease domain-containing protein</fullName>
    </recommendedName>
</protein>
<keyword evidence="2" id="KW-1185">Reference proteome</keyword>
<organism evidence="1 2">
    <name type="scientific">Pontibacter ummariensis</name>
    <dbReference type="NCBI Taxonomy" id="1610492"/>
    <lineage>
        <taxon>Bacteria</taxon>
        <taxon>Pseudomonadati</taxon>
        <taxon>Bacteroidota</taxon>
        <taxon>Cytophagia</taxon>
        <taxon>Cytophagales</taxon>
        <taxon>Hymenobacteraceae</taxon>
        <taxon>Pontibacter</taxon>
    </lineage>
</organism>
<dbReference type="RefSeq" id="WP_089320756.1">
    <property type="nucleotide sequence ID" value="NZ_FZOQ01000020.1"/>
</dbReference>
<dbReference type="EMBL" id="FZOQ01000020">
    <property type="protein sequence ID" value="SNT00315.1"/>
    <property type="molecule type" value="Genomic_DNA"/>
</dbReference>
<sequence>MANVSKSLNAGVHNATGIEFQKHCVLFLLLDNYEKLKERKYFICLEHHDDFLFCFQNGNGELTSIDAYQAKKSSGKWGVSDELCDILRKLVEVGVALKEDSIQKNECYSHALHFVTNDAITLRAGSKPKVVTTTINESNNWVEFVKLDKKIRDCLEEKVKKKLKSNITALNEVGNIKFCFIDFGKTRQGHIERLIGKFILTFSNKVKDPNAAILTLLELFREIETAFNQGYKAKLLDKKKRVESDVINEALNIITSQQMAFETWRNHRKDFAKSLGLNLIQQREFELHFNNSFDLFKDYHQAEHIKILSFVRNNSQLLESCTDEVMLVEEMFKKFKSENNSQLDEVELKAAVFAACIELINPHE</sequence>
<proteinExistence type="predicted"/>
<evidence type="ECO:0008006" key="3">
    <source>
        <dbReference type="Google" id="ProtNLM"/>
    </source>
</evidence>
<evidence type="ECO:0000313" key="1">
    <source>
        <dbReference type="EMBL" id="SNT00315.1"/>
    </source>
</evidence>